<protein>
    <submittedName>
        <fullName evidence="1">Uncharacterized protein</fullName>
    </submittedName>
</protein>
<dbReference type="PANTHER" id="PTHR33266:SF1">
    <property type="entry name" value="F-BOX DOMAIN-CONTAINING PROTEIN"/>
    <property type="match status" value="1"/>
</dbReference>
<organism evidence="1 2">
    <name type="scientific">Hebeloma cylindrosporum</name>
    <dbReference type="NCBI Taxonomy" id="76867"/>
    <lineage>
        <taxon>Eukaryota</taxon>
        <taxon>Fungi</taxon>
        <taxon>Dikarya</taxon>
        <taxon>Basidiomycota</taxon>
        <taxon>Agaricomycotina</taxon>
        <taxon>Agaricomycetes</taxon>
        <taxon>Agaricomycetidae</taxon>
        <taxon>Agaricales</taxon>
        <taxon>Agaricineae</taxon>
        <taxon>Hymenogastraceae</taxon>
        <taxon>Hebeloma</taxon>
    </lineage>
</organism>
<sequence>MPPFRWPPEDPSGLGNGALTLVQPFTVLGFDTLAHKVSLDGRLTLEHVTDNSHIVHLGRPLFGSRYDAGDCKVQEDIVMFAVRKLLNAELNTQELTRHQELACLSQRLPIQFDSTTFTSHAAGMKQVEEHLRVCLKVDAAFESMETVSPSEPLLSEAAYLIMALKDFNPVEAFKSILESFDIEQGDCGEHLALLLLTLARDQAVGHPGDNPTALPESGRFFSFRSFVYGNLFKASVKSLTSETVSALKMLKQDFADATMHFNHFIKLYDFSSVNKGTLLRLMTRGAGVLCANGQTSVDAVNSFLISGTELRIDNLGVILYQIKSNADYNEIPQPKLFQSMDPYDLKILQAEDTPIPVIRIFFALAAETPSLHVTRHPPSSTYGAVIYDIWSAGLSSEFLSPITPATADTWKSLLQASYGWQATYKAETDIAKELRRSMNPGAAADSGHWSAWAVQDANRAVYDLSEGYDII</sequence>
<reference evidence="1 2" key="1">
    <citation type="submission" date="2014-04" db="EMBL/GenBank/DDBJ databases">
        <authorList>
            <consortium name="DOE Joint Genome Institute"/>
            <person name="Kuo A."/>
            <person name="Gay G."/>
            <person name="Dore J."/>
            <person name="Kohler A."/>
            <person name="Nagy L.G."/>
            <person name="Floudas D."/>
            <person name="Copeland A."/>
            <person name="Barry K.W."/>
            <person name="Cichocki N."/>
            <person name="Veneault-Fourrey C."/>
            <person name="LaButti K."/>
            <person name="Lindquist E.A."/>
            <person name="Lipzen A."/>
            <person name="Lundell T."/>
            <person name="Morin E."/>
            <person name="Murat C."/>
            <person name="Sun H."/>
            <person name="Tunlid A."/>
            <person name="Henrissat B."/>
            <person name="Grigoriev I.V."/>
            <person name="Hibbett D.S."/>
            <person name="Martin F."/>
            <person name="Nordberg H.P."/>
            <person name="Cantor M.N."/>
            <person name="Hua S.X."/>
        </authorList>
    </citation>
    <scope>NUCLEOTIDE SEQUENCE [LARGE SCALE GENOMIC DNA]</scope>
    <source>
        <strain evidence="2">h7</strain>
    </source>
</reference>
<dbReference type="EMBL" id="KN831784">
    <property type="protein sequence ID" value="KIM39922.1"/>
    <property type="molecule type" value="Genomic_DNA"/>
</dbReference>
<dbReference type="STRING" id="686832.A0A0C2YFS5"/>
<dbReference type="OrthoDB" id="107110at2759"/>
<dbReference type="PANTHER" id="PTHR33266">
    <property type="entry name" value="CHROMOSOME 15, WHOLE GENOME SHOTGUN SEQUENCE"/>
    <property type="match status" value="1"/>
</dbReference>
<evidence type="ECO:0000313" key="2">
    <source>
        <dbReference type="Proteomes" id="UP000053424"/>
    </source>
</evidence>
<accession>A0A0C2YFS5</accession>
<dbReference type="AlphaFoldDB" id="A0A0C2YFS5"/>
<gene>
    <name evidence="1" type="ORF">M413DRAFT_29078</name>
</gene>
<evidence type="ECO:0000313" key="1">
    <source>
        <dbReference type="EMBL" id="KIM39922.1"/>
    </source>
</evidence>
<reference evidence="2" key="2">
    <citation type="submission" date="2015-01" db="EMBL/GenBank/DDBJ databases">
        <title>Evolutionary Origins and Diversification of the Mycorrhizal Mutualists.</title>
        <authorList>
            <consortium name="DOE Joint Genome Institute"/>
            <consortium name="Mycorrhizal Genomics Consortium"/>
            <person name="Kohler A."/>
            <person name="Kuo A."/>
            <person name="Nagy L.G."/>
            <person name="Floudas D."/>
            <person name="Copeland A."/>
            <person name="Barry K.W."/>
            <person name="Cichocki N."/>
            <person name="Veneault-Fourrey C."/>
            <person name="LaButti K."/>
            <person name="Lindquist E.A."/>
            <person name="Lipzen A."/>
            <person name="Lundell T."/>
            <person name="Morin E."/>
            <person name="Murat C."/>
            <person name="Riley R."/>
            <person name="Ohm R."/>
            <person name="Sun H."/>
            <person name="Tunlid A."/>
            <person name="Henrissat B."/>
            <person name="Grigoriev I.V."/>
            <person name="Hibbett D.S."/>
            <person name="Martin F."/>
        </authorList>
    </citation>
    <scope>NUCLEOTIDE SEQUENCE [LARGE SCALE GENOMIC DNA]</scope>
    <source>
        <strain evidence="2">h7</strain>
    </source>
</reference>
<dbReference type="HOGENOM" id="CLU_580104_0_0_1"/>
<name>A0A0C2YFS5_HEBCY</name>
<keyword evidence="2" id="KW-1185">Reference proteome</keyword>
<dbReference type="Proteomes" id="UP000053424">
    <property type="component" value="Unassembled WGS sequence"/>
</dbReference>
<proteinExistence type="predicted"/>